<name>A0A4Q1JVE7_9GAMM</name>
<evidence type="ECO:0000256" key="2">
    <source>
        <dbReference type="ARBA" id="ARBA00022692"/>
    </source>
</evidence>
<reference evidence="7 8" key="1">
    <citation type="submission" date="2019-01" db="EMBL/GenBank/DDBJ databases">
        <title>Pseudoxanthomonas composti sp. nov., isolated from compost.</title>
        <authorList>
            <person name="Yang G."/>
        </authorList>
    </citation>
    <scope>NUCLEOTIDE SEQUENCE [LARGE SCALE GENOMIC DNA]</scope>
    <source>
        <strain evidence="7 8">GSS15</strain>
    </source>
</reference>
<evidence type="ECO:0000313" key="7">
    <source>
        <dbReference type="EMBL" id="RXR06129.1"/>
    </source>
</evidence>
<evidence type="ECO:0000256" key="1">
    <source>
        <dbReference type="ARBA" id="ARBA00004370"/>
    </source>
</evidence>
<evidence type="ECO:0000313" key="8">
    <source>
        <dbReference type="Proteomes" id="UP000289784"/>
    </source>
</evidence>
<feature type="transmembrane region" description="Helical" evidence="5">
    <location>
        <begin position="88"/>
        <end position="105"/>
    </location>
</feature>
<organism evidence="7 8">
    <name type="scientific">Pseudoxanthomonas composti</name>
    <dbReference type="NCBI Taxonomy" id="2137479"/>
    <lineage>
        <taxon>Bacteria</taxon>
        <taxon>Pseudomonadati</taxon>
        <taxon>Pseudomonadota</taxon>
        <taxon>Gammaproteobacteria</taxon>
        <taxon>Lysobacterales</taxon>
        <taxon>Lysobacteraceae</taxon>
        <taxon>Pseudoxanthomonas</taxon>
    </lineage>
</organism>
<dbReference type="AlphaFoldDB" id="A0A4Q1JVE7"/>
<keyword evidence="3 5" id="KW-1133">Transmembrane helix</keyword>
<dbReference type="PANTHER" id="PTHR30414:SF0">
    <property type="entry name" value="MINICONDUCTANCE MECHANOSENSITIVE CHANNEL YBDG"/>
    <property type="match status" value="1"/>
</dbReference>
<feature type="transmembrane region" description="Helical" evidence="5">
    <location>
        <begin position="156"/>
        <end position="174"/>
    </location>
</feature>
<comment type="subcellular location">
    <subcellularLocation>
        <location evidence="1">Membrane</location>
    </subcellularLocation>
</comment>
<evidence type="ECO:0000256" key="4">
    <source>
        <dbReference type="ARBA" id="ARBA00023136"/>
    </source>
</evidence>
<feature type="transmembrane region" description="Helical" evidence="5">
    <location>
        <begin position="32"/>
        <end position="52"/>
    </location>
</feature>
<dbReference type="GO" id="GO:0071470">
    <property type="term" value="P:cellular response to osmotic stress"/>
    <property type="evidence" value="ECO:0007669"/>
    <property type="project" value="InterPro"/>
</dbReference>
<dbReference type="OrthoDB" id="9775207at2"/>
<proteinExistence type="predicted"/>
<dbReference type="EMBL" id="SAWZ01000004">
    <property type="protein sequence ID" value="RXR06129.1"/>
    <property type="molecule type" value="Genomic_DNA"/>
</dbReference>
<dbReference type="RefSeq" id="WP_129471040.1">
    <property type="nucleotide sequence ID" value="NZ_SAWZ01000004.1"/>
</dbReference>
<feature type="transmembrane region" description="Helical" evidence="5">
    <location>
        <begin position="180"/>
        <end position="199"/>
    </location>
</feature>
<dbReference type="SUPFAM" id="SSF50182">
    <property type="entry name" value="Sm-like ribonucleoproteins"/>
    <property type="match status" value="1"/>
</dbReference>
<protein>
    <submittedName>
        <fullName evidence="7">Mechanosensitive ion channel</fullName>
    </submittedName>
</protein>
<dbReference type="InterPro" id="IPR006685">
    <property type="entry name" value="MscS_channel_2nd"/>
</dbReference>
<feature type="transmembrane region" description="Helical" evidence="5">
    <location>
        <begin position="111"/>
        <end position="135"/>
    </location>
</feature>
<dbReference type="InterPro" id="IPR023408">
    <property type="entry name" value="MscS_beta-dom_sf"/>
</dbReference>
<dbReference type="InterPro" id="IPR010920">
    <property type="entry name" value="LSM_dom_sf"/>
</dbReference>
<keyword evidence="4 5" id="KW-0472">Membrane</keyword>
<dbReference type="GO" id="GO:0005886">
    <property type="term" value="C:plasma membrane"/>
    <property type="evidence" value="ECO:0007669"/>
    <property type="project" value="TreeGrafter"/>
</dbReference>
<gene>
    <name evidence="7" type="ORF">EPA99_09835</name>
</gene>
<dbReference type="Pfam" id="PF00924">
    <property type="entry name" value="MS_channel_2nd"/>
    <property type="match status" value="1"/>
</dbReference>
<evidence type="ECO:0000256" key="3">
    <source>
        <dbReference type="ARBA" id="ARBA00022989"/>
    </source>
</evidence>
<sequence>MTTPNPHTQAGRLPLEHLLEPLQQALAPYPGAYPLAMIAALLLVAWLADWVTKRVLLRALLKLLSQVNGWLRGQEGGAPLRLRVIPRLAHIVPALVVQAGLAWIPDLPEKLQAVLRAGCKVFIVWMVALAISGALDMFNEAYERRADARNRPIKGLLQVSKIVMFVLAGLSVVATLSGVSVSHIVAGLGAIMAVLILVFQDTLLSLAASLQISSDGRVRVGDWIEMPSQNADGTVTDIALHTITVQNWDMTISTVPTKKLISESFKNWRGMYEAGGRRIKRSLQLDQHSVRFLDGAEVERLRQFPLLDAWVDQKQQEFAEWKARFTERGLTPTLERRLTNLTAFRAYVDQYLRHHPKLKPEMLMFVRELQPGANGVPVEIWCFASETGIVGYEAIQGDVIDHLLAVLPLFDLHVFQVSSDAMLMRDGQATSGEQRRILAAITGGG</sequence>
<evidence type="ECO:0000256" key="5">
    <source>
        <dbReference type="SAM" id="Phobius"/>
    </source>
</evidence>
<evidence type="ECO:0000259" key="6">
    <source>
        <dbReference type="Pfam" id="PF00924"/>
    </source>
</evidence>
<keyword evidence="8" id="KW-1185">Reference proteome</keyword>
<keyword evidence="2 5" id="KW-0812">Transmembrane</keyword>
<dbReference type="Gene3D" id="2.30.30.60">
    <property type="match status" value="1"/>
</dbReference>
<dbReference type="GO" id="GO:0008381">
    <property type="term" value="F:mechanosensitive monoatomic ion channel activity"/>
    <property type="evidence" value="ECO:0007669"/>
    <property type="project" value="InterPro"/>
</dbReference>
<dbReference type="InterPro" id="IPR030192">
    <property type="entry name" value="YbdG"/>
</dbReference>
<comment type="caution">
    <text evidence="7">The sequence shown here is derived from an EMBL/GenBank/DDBJ whole genome shotgun (WGS) entry which is preliminary data.</text>
</comment>
<dbReference type="Proteomes" id="UP000289784">
    <property type="component" value="Unassembled WGS sequence"/>
</dbReference>
<feature type="domain" description="Mechanosensitive ion channel MscS" evidence="6">
    <location>
        <begin position="201"/>
        <end position="269"/>
    </location>
</feature>
<dbReference type="PANTHER" id="PTHR30414">
    <property type="entry name" value="MINICONDUCTANCE MECHANOSENSITIVE CHANNEL YBDG"/>
    <property type="match status" value="1"/>
</dbReference>
<accession>A0A4Q1JVE7</accession>